<name>A0A1L3MK63_9MICO</name>
<reference evidence="2 3" key="1">
    <citation type="submission" date="2015-11" db="EMBL/GenBank/DDBJ databases">
        <authorList>
            <person name="Zhang Y."/>
            <person name="Guo Z."/>
        </authorList>
    </citation>
    <scope>NUCLEOTIDE SEQUENCE [LARGE SCALE GENOMIC DNA]</scope>
    <source>
        <strain evidence="2 3">YFY001</strain>
    </source>
</reference>
<dbReference type="InterPro" id="IPR048000">
    <property type="entry name" value="TnsA-like"/>
</dbReference>
<organism evidence="2 3">
    <name type="scientific">Janibacter indicus</name>
    <dbReference type="NCBI Taxonomy" id="857417"/>
    <lineage>
        <taxon>Bacteria</taxon>
        <taxon>Bacillati</taxon>
        <taxon>Actinomycetota</taxon>
        <taxon>Actinomycetes</taxon>
        <taxon>Micrococcales</taxon>
        <taxon>Intrasporangiaceae</taxon>
        <taxon>Janibacter</taxon>
    </lineage>
</organism>
<dbReference type="KEGG" id="jte:ASJ30_14440"/>
<dbReference type="Proteomes" id="UP000182938">
    <property type="component" value="Chromosome"/>
</dbReference>
<evidence type="ECO:0000313" key="2">
    <source>
        <dbReference type="EMBL" id="APH02584.1"/>
    </source>
</evidence>
<dbReference type="Pfam" id="PF08722">
    <property type="entry name" value="Tn7_TnsA-like_N"/>
    <property type="match status" value="1"/>
</dbReference>
<keyword evidence="3" id="KW-1185">Reference proteome</keyword>
<gene>
    <name evidence="2" type="ORF">ASJ30_14440</name>
</gene>
<accession>A0A1L3MK63</accession>
<dbReference type="NCBIfam" id="NF033179">
    <property type="entry name" value="TnsA_like_Actin"/>
    <property type="match status" value="1"/>
</dbReference>
<dbReference type="EMBL" id="CP013290">
    <property type="protein sequence ID" value="APH02584.1"/>
    <property type="molecule type" value="Genomic_DNA"/>
</dbReference>
<protein>
    <recommendedName>
        <fullName evidence="1">TnsA endonuclease N-terminal domain-containing protein</fullName>
    </recommendedName>
</protein>
<proteinExistence type="predicted"/>
<evidence type="ECO:0000259" key="1">
    <source>
        <dbReference type="Pfam" id="PF08722"/>
    </source>
</evidence>
<dbReference type="InterPro" id="IPR014833">
    <property type="entry name" value="TnsA_N"/>
</dbReference>
<feature type="domain" description="TnsA endonuclease N-terminal" evidence="1">
    <location>
        <begin position="81"/>
        <end position="156"/>
    </location>
</feature>
<sequence length="254" mass="27800">MHTEDVGSITLRYISGEGDEVVTSLAEADAGHVAHGRPVRGFGSHAGMKHYPGWWWSSTTTSLIPYESLLERDRLLAADFDRDVVAIASQPFGLTGQVQGTKRRHVPDFLLVGSDGTPTVVDVKPARLAARPVVAETLEWTAHLLHERGWRYEVWTGLDSTVRENLRFLAAGRRPDLADPEALAVLRGTDVRGRLIGHAVQDIARSDGLDERLVRGAATTALWSQEWVVELREPVSDSTVIQQTRGESHAGSGS</sequence>
<dbReference type="AlphaFoldDB" id="A0A1L3MK63"/>
<evidence type="ECO:0000313" key="3">
    <source>
        <dbReference type="Proteomes" id="UP000182938"/>
    </source>
</evidence>